<dbReference type="OrthoDB" id="2193238at2759"/>
<dbReference type="AlphaFoldDB" id="A0A059F0X1"/>
<accession>A0A059F0X1</accession>
<dbReference type="VEuPathDB" id="MicrosporidiaDB:H312_01767"/>
<dbReference type="Proteomes" id="UP000030655">
    <property type="component" value="Unassembled WGS sequence"/>
</dbReference>
<evidence type="ECO:0000313" key="1">
    <source>
        <dbReference type="EMBL" id="KCZ80820.1"/>
    </source>
</evidence>
<organism evidence="1 2">
    <name type="scientific">Anncaliia algerae PRA339</name>
    <dbReference type="NCBI Taxonomy" id="1288291"/>
    <lineage>
        <taxon>Eukaryota</taxon>
        <taxon>Fungi</taxon>
        <taxon>Fungi incertae sedis</taxon>
        <taxon>Microsporidia</taxon>
        <taxon>Tubulinosematoidea</taxon>
        <taxon>Tubulinosematidae</taxon>
        <taxon>Anncaliia</taxon>
    </lineage>
</organism>
<dbReference type="EMBL" id="KK365161">
    <property type="protein sequence ID" value="KCZ80820.1"/>
    <property type="molecule type" value="Genomic_DNA"/>
</dbReference>
<evidence type="ECO:0000313" key="2">
    <source>
        <dbReference type="Proteomes" id="UP000030655"/>
    </source>
</evidence>
<gene>
    <name evidence="1" type="ORF">H312_01767</name>
</gene>
<protein>
    <submittedName>
        <fullName evidence="1">Uncharacterized protein</fullName>
    </submittedName>
</protein>
<dbReference type="HOGENOM" id="CLU_915554_0_0_1"/>
<name>A0A059F0X1_9MICR</name>
<sequence>MEEEISKLKEELSKVKKENTKLLGQVSILRANIASIEKENYNYKCQKSNSVLGNLSKLEEAKEQVKYLKTENRLIENQLKTFFKDKDAKLTLESPFVDGSFDLYPFDYERLKKIHDLYFFEFKQALNTELVKKELNRLKKNYNIFTKFFVILCIKKELFEHFFSNLIYGYSFQDFPDSKNIFKVLKHFPIDWMQRFFLDKSLCDSLKDFINSNIENVSVVIFYTRVIEYRSYLLNFIMTIDIFTKIVKRRDFYSNFLLRTMAQNKINQFIDHSNLHFLEEEHLKVFFKEEYVPL</sequence>
<proteinExistence type="predicted"/>
<reference evidence="2" key="1">
    <citation type="submission" date="2013-02" db="EMBL/GenBank/DDBJ databases">
        <authorList>
            <consortium name="The Broad Institute Genome Sequencing Platform"/>
            <person name="Cuomo C."/>
            <person name="Becnel J."/>
            <person name="Sanscrainte N."/>
            <person name="Walker B."/>
            <person name="Young S.K."/>
            <person name="Zeng Q."/>
            <person name="Gargeya S."/>
            <person name="Fitzgerald M."/>
            <person name="Haas B."/>
            <person name="Abouelleil A."/>
            <person name="Alvarado L."/>
            <person name="Arachchi H.M."/>
            <person name="Berlin A.M."/>
            <person name="Chapman S.B."/>
            <person name="Dewar J."/>
            <person name="Goldberg J."/>
            <person name="Griggs A."/>
            <person name="Gujja S."/>
            <person name="Hansen M."/>
            <person name="Howarth C."/>
            <person name="Imamovic A."/>
            <person name="Larimer J."/>
            <person name="McCowan C."/>
            <person name="Murphy C."/>
            <person name="Neiman D."/>
            <person name="Pearson M."/>
            <person name="Priest M."/>
            <person name="Roberts A."/>
            <person name="Saif S."/>
            <person name="Shea T."/>
            <person name="Sisk P."/>
            <person name="Sykes S."/>
            <person name="Wortman J."/>
            <person name="Nusbaum C."/>
            <person name="Birren B."/>
        </authorList>
    </citation>
    <scope>NUCLEOTIDE SEQUENCE [LARGE SCALE GENOMIC DNA]</scope>
    <source>
        <strain evidence="2">PRA339</strain>
    </source>
</reference>
<reference evidence="1 2" key="2">
    <citation type="submission" date="2014-03" db="EMBL/GenBank/DDBJ databases">
        <title>The Genome Sequence of Anncaliia algerae insect isolate PRA339.</title>
        <authorList>
            <consortium name="The Broad Institute Genome Sequencing Platform"/>
            <consortium name="The Broad Institute Genome Sequencing Center for Infectious Disease"/>
            <person name="Cuomo C."/>
            <person name="Becnel J."/>
            <person name="Sanscrainte N."/>
            <person name="Walker B."/>
            <person name="Young S.K."/>
            <person name="Zeng Q."/>
            <person name="Gargeya S."/>
            <person name="Fitzgerald M."/>
            <person name="Haas B."/>
            <person name="Abouelleil A."/>
            <person name="Alvarado L."/>
            <person name="Arachchi H.M."/>
            <person name="Berlin A.M."/>
            <person name="Chapman S.B."/>
            <person name="Dewar J."/>
            <person name="Goldberg J."/>
            <person name="Griggs A."/>
            <person name="Gujja S."/>
            <person name="Hansen M."/>
            <person name="Howarth C."/>
            <person name="Imamovic A."/>
            <person name="Larimer J."/>
            <person name="McCowan C."/>
            <person name="Murphy C."/>
            <person name="Neiman D."/>
            <person name="Pearson M."/>
            <person name="Priest M."/>
            <person name="Roberts A."/>
            <person name="Saif S."/>
            <person name="Shea T."/>
            <person name="Sisk P."/>
            <person name="Sykes S."/>
            <person name="Wortman J."/>
            <person name="Nusbaum C."/>
            <person name="Birren B."/>
        </authorList>
    </citation>
    <scope>NUCLEOTIDE SEQUENCE [LARGE SCALE GENOMIC DNA]</scope>
    <source>
        <strain evidence="1 2">PRA339</strain>
    </source>
</reference>
<keyword evidence="2" id="KW-1185">Reference proteome</keyword>